<evidence type="ECO:0000313" key="3">
    <source>
        <dbReference type="Proteomes" id="UP001596542"/>
    </source>
</evidence>
<keyword evidence="1" id="KW-0732">Signal</keyword>
<comment type="caution">
    <text evidence="2">The sequence shown here is derived from an EMBL/GenBank/DDBJ whole genome shotgun (WGS) entry which is preliminary data.</text>
</comment>
<feature type="signal peptide" evidence="1">
    <location>
        <begin position="1"/>
        <end position="19"/>
    </location>
</feature>
<protein>
    <submittedName>
        <fullName evidence="2">Uncharacterized protein</fullName>
    </submittedName>
</protein>
<dbReference type="Proteomes" id="UP001596542">
    <property type="component" value="Unassembled WGS sequence"/>
</dbReference>
<proteinExistence type="predicted"/>
<dbReference type="EMBL" id="JBHTBU010000002">
    <property type="protein sequence ID" value="MFC7288603.1"/>
    <property type="molecule type" value="Genomic_DNA"/>
</dbReference>
<name>A0ABW2IC50_9BURK</name>
<evidence type="ECO:0000256" key="1">
    <source>
        <dbReference type="SAM" id="SignalP"/>
    </source>
</evidence>
<keyword evidence="3" id="KW-1185">Reference proteome</keyword>
<feature type="chain" id="PRO_5045299630" evidence="1">
    <location>
        <begin position="20"/>
        <end position="95"/>
    </location>
</feature>
<dbReference type="RefSeq" id="WP_382271982.1">
    <property type="nucleotide sequence ID" value="NZ_JBHTBU010000002.1"/>
</dbReference>
<organism evidence="2 3">
    <name type="scientific">Herminiimonas glaciei</name>
    <dbReference type="NCBI Taxonomy" id="523788"/>
    <lineage>
        <taxon>Bacteria</taxon>
        <taxon>Pseudomonadati</taxon>
        <taxon>Pseudomonadota</taxon>
        <taxon>Betaproteobacteria</taxon>
        <taxon>Burkholderiales</taxon>
        <taxon>Oxalobacteraceae</taxon>
        <taxon>Herminiimonas</taxon>
    </lineage>
</organism>
<accession>A0ABW2IC50</accession>
<sequence>MRHILLFGIVAAFSLPAAASSPAAWDALYSSTKQACLQKSGLKNPKVIEGPVLFAGDILYKIRGKWPQAHMQGKTGKVYCLHPYPNGEPEIVDAR</sequence>
<gene>
    <name evidence="2" type="ORF">ACFQPC_11195</name>
</gene>
<reference evidence="3" key="1">
    <citation type="journal article" date="2019" name="Int. J. Syst. Evol. Microbiol.">
        <title>The Global Catalogue of Microorganisms (GCM) 10K type strain sequencing project: providing services to taxonomists for standard genome sequencing and annotation.</title>
        <authorList>
            <consortium name="The Broad Institute Genomics Platform"/>
            <consortium name="The Broad Institute Genome Sequencing Center for Infectious Disease"/>
            <person name="Wu L."/>
            <person name="Ma J."/>
        </authorList>
    </citation>
    <scope>NUCLEOTIDE SEQUENCE [LARGE SCALE GENOMIC DNA]</scope>
    <source>
        <strain evidence="3">KACC 12508</strain>
    </source>
</reference>
<evidence type="ECO:0000313" key="2">
    <source>
        <dbReference type="EMBL" id="MFC7288603.1"/>
    </source>
</evidence>